<feature type="transmembrane region" description="Helical" evidence="1">
    <location>
        <begin position="6"/>
        <end position="26"/>
    </location>
</feature>
<dbReference type="InterPro" id="IPR043128">
    <property type="entry name" value="Rev_trsase/Diguanyl_cyclase"/>
</dbReference>
<keyword evidence="7" id="KW-1185">Reference proteome</keyword>
<dbReference type="GO" id="GO:0016020">
    <property type="term" value="C:membrane"/>
    <property type="evidence" value="ECO:0007669"/>
    <property type="project" value="InterPro"/>
</dbReference>
<dbReference type="AlphaFoldDB" id="A0A094JDS6"/>
<dbReference type="Pfam" id="PF00990">
    <property type="entry name" value="GGDEF"/>
    <property type="match status" value="1"/>
</dbReference>
<dbReference type="PANTHER" id="PTHR44757">
    <property type="entry name" value="DIGUANYLATE CYCLASE DGCP"/>
    <property type="match status" value="1"/>
</dbReference>
<evidence type="ECO:0000259" key="5">
    <source>
        <dbReference type="PROSITE" id="PS50887"/>
    </source>
</evidence>
<feature type="domain" description="PAC" evidence="2">
    <location>
        <begin position="365"/>
        <end position="418"/>
    </location>
</feature>
<dbReference type="CDD" id="cd01949">
    <property type="entry name" value="GGDEF"/>
    <property type="match status" value="1"/>
</dbReference>
<dbReference type="CDD" id="cd01948">
    <property type="entry name" value="EAL"/>
    <property type="match status" value="1"/>
</dbReference>
<dbReference type="GO" id="GO:0007165">
    <property type="term" value="P:signal transduction"/>
    <property type="evidence" value="ECO:0007669"/>
    <property type="project" value="InterPro"/>
</dbReference>
<feature type="domain" description="EAL" evidence="3">
    <location>
        <begin position="590"/>
        <end position="844"/>
    </location>
</feature>
<name>A0A094JDS6_9GAMM</name>
<evidence type="ECO:0000256" key="1">
    <source>
        <dbReference type="SAM" id="Phobius"/>
    </source>
</evidence>
<dbReference type="SMART" id="SM00091">
    <property type="entry name" value="PAS"/>
    <property type="match status" value="1"/>
</dbReference>
<dbReference type="PROSITE" id="PS50883">
    <property type="entry name" value="EAL"/>
    <property type="match status" value="1"/>
</dbReference>
<dbReference type="CDD" id="cd00130">
    <property type="entry name" value="PAS"/>
    <property type="match status" value="1"/>
</dbReference>
<dbReference type="InterPro" id="IPR003660">
    <property type="entry name" value="HAMP_dom"/>
</dbReference>
<evidence type="ECO:0008006" key="8">
    <source>
        <dbReference type="Google" id="ProtNLM"/>
    </source>
</evidence>
<dbReference type="EMBL" id="JPEO01000022">
    <property type="protein sequence ID" value="KFZ36204.1"/>
    <property type="molecule type" value="Genomic_DNA"/>
</dbReference>
<gene>
    <name evidence="6" type="ORF">HR45_17595</name>
</gene>
<dbReference type="eggNOG" id="COG5002">
    <property type="taxonomic scope" value="Bacteria"/>
</dbReference>
<evidence type="ECO:0000313" key="7">
    <source>
        <dbReference type="Proteomes" id="UP000029264"/>
    </source>
</evidence>
<dbReference type="InterPro" id="IPR013656">
    <property type="entry name" value="PAS_4"/>
</dbReference>
<dbReference type="SUPFAM" id="SSF55073">
    <property type="entry name" value="Nucleotide cyclase"/>
    <property type="match status" value="1"/>
</dbReference>
<accession>A0A094JDS6</accession>
<dbReference type="Gene3D" id="3.20.20.450">
    <property type="entry name" value="EAL domain"/>
    <property type="match status" value="1"/>
</dbReference>
<reference evidence="6 7" key="1">
    <citation type="submission" date="2014-06" db="EMBL/GenBank/DDBJ databases">
        <title>Shewanella sp. YQH10.</title>
        <authorList>
            <person name="Liu Y."/>
            <person name="Zeng R."/>
        </authorList>
    </citation>
    <scope>NUCLEOTIDE SEQUENCE [LARGE SCALE GENOMIC DNA]</scope>
    <source>
        <strain evidence="6 7">YQH10</strain>
    </source>
</reference>
<dbReference type="STRING" id="1515746.HR45_17595"/>
<evidence type="ECO:0000259" key="4">
    <source>
        <dbReference type="PROSITE" id="PS50885"/>
    </source>
</evidence>
<dbReference type="RefSeq" id="WP_037445455.1">
    <property type="nucleotide sequence ID" value="NZ_JPEO01000022.1"/>
</dbReference>
<dbReference type="OrthoDB" id="9816034at2"/>
<dbReference type="SMART" id="SM00052">
    <property type="entry name" value="EAL"/>
    <property type="match status" value="1"/>
</dbReference>
<dbReference type="Proteomes" id="UP000029264">
    <property type="component" value="Unassembled WGS sequence"/>
</dbReference>
<dbReference type="InterPro" id="IPR000700">
    <property type="entry name" value="PAS-assoc_C"/>
</dbReference>
<sequence>MLLSDKIRTFILAFCVPALFVVIYCLHQWFEYRVETHRQQMQLQENQRILNRFEADAHRLLTLAQFYSPEIDNAQLQQLWQDQLSKYNVDVYHLQANHLQRLGQQAVNPQIAQALIQLHSLGKFGWGAMFAGQQPMLIGYSRLDEDDFIVVTRTLATEYFAGLGQGELTKQIRVVSAAEAPLVSHNDHFDHIAVTSVAGEPLVLEIEHKPDLFALMAWRNTLIVLALLLGGVSIVYLGYVWLKRSLLSPFAQLLQQIQAIDPSEQRLTTIETHGSGEFDALTDSINNLVNGFSQHRARSRITLEAIAEAVIVTDRDTKITYMNPQAEKLLQVAPLSQQPVSVGELLDVANSLDAELKQFMASASHLIEHRKLRLKLPQPLLLDRALTNLRNESGEVIGSVMVLRDITAEEQLKQELQRRANIDASTGLLNRHAFESKLSHYIAHARTLAVCYLDLEQFKLINDNCGHVAGDRMLKLVAKAMSQVVGSQGLLARLGGDEFGLVMRDYSAVTVARMLKAIAQQVSLQVVHHEGVHYRVGVSIGVAFYHGAKPKTQELLKDADIACIAAKRKGSNQIHFYDNRDQQLNYERNAPKWAHRITQAIETRELMLYFQQIRSLNGVSKRQRLEILLRIKGEHERVLPPAQFIAAAERFKLMPDVDKEVIRKAFEWLSQHRELIDSISLSINLSANSLGADGMLDYIADQQQYFDVPSSCICFEITETSAIQNRQRAMQMLQNLRKLGFAFALDDFGSGFASYGYLRELPVDYVKIDGCFVRQIASNARDFAIVKSIHDVCKTMGIETVAEFVESTEIIDKLNQIGINYAQGYAIGRPKPLAQYQHPIRLVASDNVSPLHVVNE</sequence>
<protein>
    <recommendedName>
        <fullName evidence="8">Diguanylate cyclase</fullName>
    </recommendedName>
</protein>
<evidence type="ECO:0000259" key="3">
    <source>
        <dbReference type="PROSITE" id="PS50883"/>
    </source>
</evidence>
<dbReference type="InterPro" id="IPR035965">
    <property type="entry name" value="PAS-like_dom_sf"/>
</dbReference>
<dbReference type="SUPFAM" id="SSF141868">
    <property type="entry name" value="EAL domain-like"/>
    <property type="match status" value="1"/>
</dbReference>
<dbReference type="Gene3D" id="3.30.70.270">
    <property type="match status" value="1"/>
</dbReference>
<dbReference type="PROSITE" id="PS50113">
    <property type="entry name" value="PAC"/>
    <property type="match status" value="1"/>
</dbReference>
<dbReference type="PROSITE" id="PS50887">
    <property type="entry name" value="GGDEF"/>
    <property type="match status" value="1"/>
</dbReference>
<organism evidence="6 7">
    <name type="scientific">Shewanella mangrovi</name>
    <dbReference type="NCBI Taxonomy" id="1515746"/>
    <lineage>
        <taxon>Bacteria</taxon>
        <taxon>Pseudomonadati</taxon>
        <taxon>Pseudomonadota</taxon>
        <taxon>Gammaproteobacteria</taxon>
        <taxon>Alteromonadales</taxon>
        <taxon>Shewanellaceae</taxon>
        <taxon>Shewanella</taxon>
    </lineage>
</organism>
<keyword evidence="1" id="KW-0812">Transmembrane</keyword>
<dbReference type="InterPro" id="IPR035919">
    <property type="entry name" value="EAL_sf"/>
</dbReference>
<dbReference type="SUPFAM" id="SSF55785">
    <property type="entry name" value="PYP-like sensor domain (PAS domain)"/>
    <property type="match status" value="1"/>
</dbReference>
<feature type="domain" description="HAMP" evidence="4">
    <location>
        <begin position="244"/>
        <end position="297"/>
    </location>
</feature>
<dbReference type="SMART" id="SM00267">
    <property type="entry name" value="GGDEF"/>
    <property type="match status" value="1"/>
</dbReference>
<feature type="transmembrane region" description="Helical" evidence="1">
    <location>
        <begin position="222"/>
        <end position="242"/>
    </location>
</feature>
<dbReference type="Pfam" id="PF00563">
    <property type="entry name" value="EAL"/>
    <property type="match status" value="1"/>
</dbReference>
<dbReference type="PANTHER" id="PTHR44757:SF4">
    <property type="entry name" value="DIGUANYLATE CYCLASE DGCE-RELATED"/>
    <property type="match status" value="1"/>
</dbReference>
<dbReference type="NCBIfam" id="TIGR00254">
    <property type="entry name" value="GGDEF"/>
    <property type="match status" value="1"/>
</dbReference>
<keyword evidence="1" id="KW-1133">Transmembrane helix</keyword>
<dbReference type="InterPro" id="IPR052155">
    <property type="entry name" value="Biofilm_reg_signaling"/>
</dbReference>
<dbReference type="InterPro" id="IPR000014">
    <property type="entry name" value="PAS"/>
</dbReference>
<dbReference type="eggNOG" id="COG5001">
    <property type="taxonomic scope" value="Bacteria"/>
</dbReference>
<dbReference type="InterPro" id="IPR000160">
    <property type="entry name" value="GGDEF_dom"/>
</dbReference>
<comment type="caution">
    <text evidence="6">The sequence shown here is derived from an EMBL/GenBank/DDBJ whole genome shotgun (WGS) entry which is preliminary data.</text>
</comment>
<dbReference type="Gene3D" id="3.30.450.20">
    <property type="entry name" value="PAS domain"/>
    <property type="match status" value="1"/>
</dbReference>
<evidence type="ECO:0000259" key="2">
    <source>
        <dbReference type="PROSITE" id="PS50113"/>
    </source>
</evidence>
<proteinExistence type="predicted"/>
<dbReference type="InterPro" id="IPR029787">
    <property type="entry name" value="Nucleotide_cyclase"/>
</dbReference>
<feature type="domain" description="GGDEF" evidence="5">
    <location>
        <begin position="446"/>
        <end position="579"/>
    </location>
</feature>
<dbReference type="InterPro" id="IPR001633">
    <property type="entry name" value="EAL_dom"/>
</dbReference>
<dbReference type="Pfam" id="PF08448">
    <property type="entry name" value="PAS_4"/>
    <property type="match status" value="1"/>
</dbReference>
<keyword evidence="1" id="KW-0472">Membrane</keyword>
<evidence type="ECO:0000313" key="6">
    <source>
        <dbReference type="EMBL" id="KFZ36204.1"/>
    </source>
</evidence>
<dbReference type="PROSITE" id="PS50885">
    <property type="entry name" value="HAMP"/>
    <property type="match status" value="1"/>
</dbReference>